<dbReference type="Proteomes" id="UP000649617">
    <property type="component" value="Unassembled WGS sequence"/>
</dbReference>
<feature type="compositionally biased region" description="Basic and acidic residues" evidence="2">
    <location>
        <begin position="833"/>
        <end position="846"/>
    </location>
</feature>
<dbReference type="GO" id="GO:0008270">
    <property type="term" value="F:zinc ion binding"/>
    <property type="evidence" value="ECO:0007669"/>
    <property type="project" value="UniProtKB-KW"/>
</dbReference>
<feature type="region of interest" description="Disordered" evidence="2">
    <location>
        <begin position="824"/>
        <end position="878"/>
    </location>
</feature>
<name>A0A812MXL5_SYMPI</name>
<accession>A0A812MXL5</accession>
<feature type="region of interest" description="Disordered" evidence="2">
    <location>
        <begin position="1080"/>
        <end position="1142"/>
    </location>
</feature>
<protein>
    <recommendedName>
        <fullName evidence="3">C2H2-type domain-containing protein</fullName>
    </recommendedName>
</protein>
<feature type="domain" description="C2H2-type" evidence="3">
    <location>
        <begin position="596"/>
        <end position="624"/>
    </location>
</feature>
<dbReference type="InterPro" id="IPR013087">
    <property type="entry name" value="Znf_C2H2_type"/>
</dbReference>
<dbReference type="SUPFAM" id="SSF54001">
    <property type="entry name" value="Cysteine proteinases"/>
    <property type="match status" value="1"/>
</dbReference>
<evidence type="ECO:0000256" key="2">
    <source>
        <dbReference type="SAM" id="MobiDB-lite"/>
    </source>
</evidence>
<gene>
    <name evidence="4" type="ORF">SPIL2461_LOCUS6243</name>
</gene>
<comment type="caution">
    <text evidence="4">The sequence shown here is derived from an EMBL/GenBank/DDBJ whole genome shotgun (WGS) entry which is preliminary data.</text>
</comment>
<dbReference type="SMART" id="SM00355">
    <property type="entry name" value="ZnF_C2H2"/>
    <property type="match status" value="3"/>
</dbReference>
<feature type="compositionally biased region" description="Basic and acidic residues" evidence="2">
    <location>
        <begin position="853"/>
        <end position="866"/>
    </location>
</feature>
<dbReference type="InterPro" id="IPR038765">
    <property type="entry name" value="Papain-like_cys_pep_sf"/>
</dbReference>
<dbReference type="EMBL" id="CAJNIZ010009280">
    <property type="protein sequence ID" value="CAE7278784.1"/>
    <property type="molecule type" value="Genomic_DNA"/>
</dbReference>
<organism evidence="4 5">
    <name type="scientific">Symbiodinium pilosum</name>
    <name type="common">Dinoflagellate</name>
    <dbReference type="NCBI Taxonomy" id="2952"/>
    <lineage>
        <taxon>Eukaryota</taxon>
        <taxon>Sar</taxon>
        <taxon>Alveolata</taxon>
        <taxon>Dinophyceae</taxon>
        <taxon>Suessiales</taxon>
        <taxon>Symbiodiniaceae</taxon>
        <taxon>Symbiodinium</taxon>
    </lineage>
</organism>
<dbReference type="Gene3D" id="3.90.70.10">
    <property type="entry name" value="Cysteine proteinases"/>
    <property type="match status" value="1"/>
</dbReference>
<proteinExistence type="predicted"/>
<dbReference type="PROSITE" id="PS50157">
    <property type="entry name" value="ZINC_FINGER_C2H2_2"/>
    <property type="match status" value="1"/>
</dbReference>
<evidence type="ECO:0000313" key="4">
    <source>
        <dbReference type="EMBL" id="CAE7278784.1"/>
    </source>
</evidence>
<reference evidence="4" key="1">
    <citation type="submission" date="2021-02" db="EMBL/GenBank/DDBJ databases">
        <authorList>
            <person name="Dougan E. K."/>
            <person name="Rhodes N."/>
            <person name="Thang M."/>
            <person name="Chan C."/>
        </authorList>
    </citation>
    <scope>NUCLEOTIDE SEQUENCE</scope>
</reference>
<evidence type="ECO:0000259" key="3">
    <source>
        <dbReference type="PROSITE" id="PS50157"/>
    </source>
</evidence>
<keyword evidence="1" id="KW-0479">Metal-binding</keyword>
<keyword evidence="1" id="KW-0863">Zinc-finger</keyword>
<keyword evidence="5" id="KW-1185">Reference proteome</keyword>
<sequence>MLVLGGDFNTSLETRTSVAGGGLVQGPQANDLVQERQMVLEILAKHRLTALNSWGKKSPTYLHPSGNSQIDFLCIRQHSADKISRQTGPKQVGLAAWRQRLQQLRNKILSRCSGKEARDRLPPLKSVDQQIAAAQKAHRALKKACRERKKAQLMAGLESVENAARNGDSKAFYSSTRLVSPKPYLPKIKLRDKSGALLTRAQEGEMLSQYAAELFSGPSTELPPLLPVPEHLLDQQAWQWALYKLKKGKAVPNGMAQILTWQVWSSTASARLAEISQATLCSEHPYVPELWMRVQLAWLPKPQKAYASPHVMQSLEDTPQFAYRLCKLLNERLGRNWSQSTLTIFADDKFLCWTIGSERDLEQAVREVGVVLATLRELGMKVSNSKSEAVLAVKGNEADAARKRFVVKWNGEMCLRVGKSTNTANIPIKSELAYLGVQLSYGSYELQSAKHRCKLAKVAFSRLHRVLRTGAVLSKAAKLRIYRACVWPVLAYGLPGLGLDARAMDSVCSTAAMHLRKILRLYQHGISNMSVFEQAGLNPEDELLKSVTAQLNKYDSGDGATSSQGRQEAQRIQTNLQEIIRSRGRGILPHTQTSEISCPVCGLYFGSEAGLAMHIKSKHKTTHEEAKLQYIKSQHSLFGIPMCKFCLKVHCDWQSLEKHITMGDCMEIKTAIAKGITMEQLLENTEKAQELCPPQPPEALRHRVEHKVLLAEDAAMFLAQNSELEGHTEQIRSLSTRCALCGQVVLSGTRVKPHWRKAHPAAWAWASQDAISECKSLSSMFRKPCQFCGSQAKNSMAHAGQCPALFQVLAGRCLRSRGLQEGAGADSKAFRKGAGEGTKRMPDKAPQETTDGSGERDSQRRLEVRAVPKQKKTGQLSIRQMFGRARSAAPADELPETDERWPWTFCLRLGNPHQLCYMNAGITSLLHASQGMRLAELNHSVGNTLVAVNSWRFRVSWSLEVVSPGGYINGAKDTSRVDLTADVLVPEFDEGVAVRWHTYRVQAVVPHLGARPTAGHYRALLRAGDQWGYSDDGVRARVVDMATEFQRNAYMLFLIRMTEQLDPAQQQEMAFFDSYMPSGKKAMENKDSKDDENPLKYPRSNEKGQGGGSGKGNDRKPAPSSKAHPKQDGGNDEGWQGWWNQNKESKSGGRIAALEQQVALLSKMSLRHEDSLNMLRAEVSFVARAKIGCESSIVGALHRVQAGWRELKKSQPEKLDKPTRCTLILCLFREVLSRVEKLPTDEKALAEFKAHGWISEDLNFWPVLAWDAEQKKLLPVQSSPGLPTAVLVDHLKAVSRHCTGDYALSRFHPVRPIADTMTGESVVFLLQVGLSSDSATQLGLHLRALFVNSALQLCGCSLKPDRAPRSNLAMQVSRNIG</sequence>
<dbReference type="PROSITE" id="PS00028">
    <property type="entry name" value="ZINC_FINGER_C2H2_1"/>
    <property type="match status" value="2"/>
</dbReference>
<evidence type="ECO:0000256" key="1">
    <source>
        <dbReference type="PROSITE-ProRule" id="PRU00042"/>
    </source>
</evidence>
<evidence type="ECO:0000313" key="5">
    <source>
        <dbReference type="Proteomes" id="UP000649617"/>
    </source>
</evidence>
<dbReference type="OrthoDB" id="10050074at2759"/>
<feature type="compositionally biased region" description="Basic and acidic residues" evidence="2">
    <location>
        <begin position="1081"/>
        <end position="1102"/>
    </location>
</feature>
<keyword evidence="1" id="KW-0862">Zinc</keyword>